<evidence type="ECO:0000313" key="2">
    <source>
        <dbReference type="EMBL" id="KAK1269474.1"/>
    </source>
</evidence>
<comment type="caution">
    <text evidence="2">The sequence shown here is derived from an EMBL/GenBank/DDBJ whole genome shotgun (WGS) entry which is preliminary data.</text>
</comment>
<dbReference type="PANTHER" id="PTHR36048">
    <property type="entry name" value="RIBOSOME MATURATION FACTOR"/>
    <property type="match status" value="1"/>
</dbReference>
<evidence type="ECO:0000313" key="3">
    <source>
        <dbReference type="Proteomes" id="UP001179952"/>
    </source>
</evidence>
<name>A0AAV9AYK9_ACOGR</name>
<dbReference type="AlphaFoldDB" id="A0AAV9AYK9"/>
<evidence type="ECO:0000256" key="1">
    <source>
        <dbReference type="SAM" id="MobiDB-lite"/>
    </source>
</evidence>
<feature type="region of interest" description="Disordered" evidence="1">
    <location>
        <begin position="172"/>
        <end position="212"/>
    </location>
</feature>
<dbReference type="PANTHER" id="PTHR36048:SF1">
    <property type="entry name" value="RIBOSOME MATURATION FACTOR"/>
    <property type="match status" value="1"/>
</dbReference>
<reference evidence="2" key="1">
    <citation type="journal article" date="2023" name="Nat. Commun.">
        <title>Diploid and tetraploid genomes of Acorus and the evolution of monocots.</title>
        <authorList>
            <person name="Ma L."/>
            <person name="Liu K.W."/>
            <person name="Li Z."/>
            <person name="Hsiao Y.Y."/>
            <person name="Qi Y."/>
            <person name="Fu T."/>
            <person name="Tang G.D."/>
            <person name="Zhang D."/>
            <person name="Sun W.H."/>
            <person name="Liu D.K."/>
            <person name="Li Y."/>
            <person name="Chen G.Z."/>
            <person name="Liu X.D."/>
            <person name="Liao X.Y."/>
            <person name="Jiang Y.T."/>
            <person name="Yu X."/>
            <person name="Hao Y."/>
            <person name="Huang J."/>
            <person name="Zhao X.W."/>
            <person name="Ke S."/>
            <person name="Chen Y.Y."/>
            <person name="Wu W.L."/>
            <person name="Hsu J.L."/>
            <person name="Lin Y.F."/>
            <person name="Huang M.D."/>
            <person name="Li C.Y."/>
            <person name="Huang L."/>
            <person name="Wang Z.W."/>
            <person name="Zhao X."/>
            <person name="Zhong W.Y."/>
            <person name="Peng D.H."/>
            <person name="Ahmad S."/>
            <person name="Lan S."/>
            <person name="Zhang J.S."/>
            <person name="Tsai W.C."/>
            <person name="Van de Peer Y."/>
            <person name="Liu Z.J."/>
        </authorList>
    </citation>
    <scope>NUCLEOTIDE SEQUENCE</scope>
    <source>
        <strain evidence="2">SCP</strain>
    </source>
</reference>
<sequence>MAMKPLTTEAIALTEKKMDMTLENVFMDTDEIIKMSKKNSSKGKMPPRASIKNRGFANAGASRGNNMKVQRFMDNRSSIRQGVLAQRRSNFQGNHFSLTTEVARKAAVGPIRRKVVNWNRPRVTAPPVLRVGPKGGFSGKMNGAAAPPQTLDALFAGMKEQRMKFVAQRLNAAGGSGRGGGNNKNRQRQRQRQQQRQAGSSGFGRQFGNTAQ</sequence>
<evidence type="ECO:0008006" key="4">
    <source>
        <dbReference type="Google" id="ProtNLM"/>
    </source>
</evidence>
<gene>
    <name evidence="2" type="ORF">QJS04_geneDACA022770</name>
</gene>
<dbReference type="EMBL" id="JAUJYN010000006">
    <property type="protein sequence ID" value="KAK1269474.1"/>
    <property type="molecule type" value="Genomic_DNA"/>
</dbReference>
<feature type="compositionally biased region" description="Low complexity" evidence="1">
    <location>
        <begin position="194"/>
        <end position="206"/>
    </location>
</feature>
<feature type="region of interest" description="Disordered" evidence="1">
    <location>
        <begin position="37"/>
        <end position="65"/>
    </location>
</feature>
<organism evidence="2 3">
    <name type="scientific">Acorus gramineus</name>
    <name type="common">Dwarf sweet flag</name>
    <dbReference type="NCBI Taxonomy" id="55184"/>
    <lineage>
        <taxon>Eukaryota</taxon>
        <taxon>Viridiplantae</taxon>
        <taxon>Streptophyta</taxon>
        <taxon>Embryophyta</taxon>
        <taxon>Tracheophyta</taxon>
        <taxon>Spermatophyta</taxon>
        <taxon>Magnoliopsida</taxon>
        <taxon>Liliopsida</taxon>
        <taxon>Acoraceae</taxon>
        <taxon>Acorus</taxon>
    </lineage>
</organism>
<reference evidence="2" key="2">
    <citation type="submission" date="2023-06" db="EMBL/GenBank/DDBJ databases">
        <authorList>
            <person name="Ma L."/>
            <person name="Liu K.-W."/>
            <person name="Li Z."/>
            <person name="Hsiao Y.-Y."/>
            <person name="Qi Y."/>
            <person name="Fu T."/>
            <person name="Tang G."/>
            <person name="Zhang D."/>
            <person name="Sun W.-H."/>
            <person name="Liu D.-K."/>
            <person name="Li Y."/>
            <person name="Chen G.-Z."/>
            <person name="Liu X.-D."/>
            <person name="Liao X.-Y."/>
            <person name="Jiang Y.-T."/>
            <person name="Yu X."/>
            <person name="Hao Y."/>
            <person name="Huang J."/>
            <person name="Zhao X.-W."/>
            <person name="Ke S."/>
            <person name="Chen Y.-Y."/>
            <person name="Wu W.-L."/>
            <person name="Hsu J.-L."/>
            <person name="Lin Y.-F."/>
            <person name="Huang M.-D."/>
            <person name="Li C.-Y."/>
            <person name="Huang L."/>
            <person name="Wang Z.-W."/>
            <person name="Zhao X."/>
            <person name="Zhong W.-Y."/>
            <person name="Peng D.-H."/>
            <person name="Ahmad S."/>
            <person name="Lan S."/>
            <person name="Zhang J.-S."/>
            <person name="Tsai W.-C."/>
            <person name="Van De Peer Y."/>
            <person name="Liu Z.-J."/>
        </authorList>
    </citation>
    <scope>NUCLEOTIDE SEQUENCE</scope>
    <source>
        <strain evidence="2">SCP</strain>
        <tissue evidence="2">Leaves</tissue>
    </source>
</reference>
<keyword evidence="3" id="KW-1185">Reference proteome</keyword>
<accession>A0AAV9AYK9</accession>
<protein>
    <recommendedName>
        <fullName evidence="4">Forty-two-three domain-containing protein 1</fullName>
    </recommendedName>
</protein>
<proteinExistence type="predicted"/>
<dbReference type="Proteomes" id="UP001179952">
    <property type="component" value="Unassembled WGS sequence"/>
</dbReference>